<dbReference type="GO" id="GO:0015254">
    <property type="term" value="F:glycerol channel activity"/>
    <property type="evidence" value="ECO:0007669"/>
    <property type="project" value="TreeGrafter"/>
</dbReference>
<dbReference type="EMBL" id="LLXJ01000096">
    <property type="protein sequence ID" value="PKC15253.1"/>
    <property type="molecule type" value="Genomic_DNA"/>
</dbReference>
<proteinExistence type="inferred from homology"/>
<dbReference type="CDD" id="cd00333">
    <property type="entry name" value="MIP"/>
    <property type="match status" value="1"/>
</dbReference>
<dbReference type="SUPFAM" id="SSF81338">
    <property type="entry name" value="Aquaporin-like"/>
    <property type="match status" value="1"/>
</dbReference>
<dbReference type="VEuPathDB" id="FungiDB:RhiirA1_419484"/>
<evidence type="ECO:0000256" key="7">
    <source>
        <dbReference type="RuleBase" id="RU000477"/>
    </source>
</evidence>
<dbReference type="PROSITE" id="PS00221">
    <property type="entry name" value="MIP"/>
    <property type="match status" value="1"/>
</dbReference>
<keyword evidence="5 9" id="KW-1133">Transmembrane helix</keyword>
<sequence length="379" mass="41161">MADERGAINKSGPSSTYGATENNGESGGTRGASATEDVIVIQDSGWYFIKFRFKEPFAEFLGTFILVAFGVGAIAQTVLSKGATGNWITIALGFGLGLTLGIAVSGHYSGGHLNPAVTITLAIYRKFPWVKVPIYITAQVLGAFVAAAVIYLNYVPAIYNFAGDKRDVIGANATAGIFATYPQPFMSIGGAFFSEALGTFFLLLVILAVTDERNVPTTRIVAPITIGLTLTAIAISLGFETGFSLNGARDFGPRLFTFFIGYGVEVFTAYKFYFWVPLVAPIVGGLVAGFVYDSLLYWGEKSFLNKNVHHEHRAEVIELKDIKSNSRKYSDESGQEQHAKDVVTNEETVKPIVSRIPKVLFVDQYGHEMILLQDLKSKI</sequence>
<dbReference type="AlphaFoldDB" id="A0A2N0Q866"/>
<keyword evidence="4 7" id="KW-0812">Transmembrane</keyword>
<comment type="subcellular location">
    <subcellularLocation>
        <location evidence="1">Membrane</location>
        <topology evidence="1">Multi-pass membrane protein</topology>
    </subcellularLocation>
</comment>
<dbReference type="GO" id="GO:0005886">
    <property type="term" value="C:plasma membrane"/>
    <property type="evidence" value="ECO:0007669"/>
    <property type="project" value="TreeGrafter"/>
</dbReference>
<dbReference type="PANTHER" id="PTHR43829">
    <property type="entry name" value="AQUAPORIN OR AQUAGLYCEROPORIN RELATED"/>
    <property type="match status" value="1"/>
</dbReference>
<dbReference type="VEuPathDB" id="FungiDB:FUN_024008"/>
<feature type="transmembrane region" description="Helical" evidence="9">
    <location>
        <begin position="272"/>
        <end position="292"/>
    </location>
</feature>
<feature type="transmembrane region" description="Helical" evidence="9">
    <location>
        <begin position="185"/>
        <end position="208"/>
    </location>
</feature>
<keyword evidence="3 7" id="KW-0813">Transport</keyword>
<dbReference type="PRINTS" id="PR00783">
    <property type="entry name" value="MINTRINSICP"/>
</dbReference>
<gene>
    <name evidence="10" type="ORF">RhiirA5_494703</name>
</gene>
<evidence type="ECO:0000313" key="11">
    <source>
        <dbReference type="Proteomes" id="UP000232722"/>
    </source>
</evidence>
<keyword evidence="6 9" id="KW-0472">Membrane</keyword>
<evidence type="ECO:0000256" key="5">
    <source>
        <dbReference type="ARBA" id="ARBA00022989"/>
    </source>
</evidence>
<comment type="caution">
    <text evidence="10">The sequence shown here is derived from an EMBL/GenBank/DDBJ whole genome shotgun (WGS) entry which is preliminary data.</text>
</comment>
<feature type="region of interest" description="Disordered" evidence="8">
    <location>
        <begin position="1"/>
        <end position="31"/>
    </location>
</feature>
<feature type="transmembrane region" description="Helical" evidence="9">
    <location>
        <begin position="220"/>
        <end position="239"/>
    </location>
</feature>
<name>A0A2N0Q866_9GLOM</name>
<dbReference type="GO" id="GO:0015250">
    <property type="term" value="F:water channel activity"/>
    <property type="evidence" value="ECO:0007669"/>
    <property type="project" value="TreeGrafter"/>
</dbReference>
<evidence type="ECO:0000256" key="4">
    <source>
        <dbReference type="ARBA" id="ARBA00022692"/>
    </source>
</evidence>
<dbReference type="Pfam" id="PF00230">
    <property type="entry name" value="MIP"/>
    <property type="match status" value="1"/>
</dbReference>
<dbReference type="InterPro" id="IPR022357">
    <property type="entry name" value="MIP_CS"/>
</dbReference>
<evidence type="ECO:0000256" key="3">
    <source>
        <dbReference type="ARBA" id="ARBA00022448"/>
    </source>
</evidence>
<evidence type="ECO:0000256" key="2">
    <source>
        <dbReference type="ARBA" id="ARBA00006175"/>
    </source>
</evidence>
<reference evidence="10 11" key="2">
    <citation type="submission" date="2017-09" db="EMBL/GenBank/DDBJ databases">
        <title>Extensive intraspecific genome diversity in a model arbuscular mycorrhizal fungus.</title>
        <authorList>
            <person name="Chen E.C."/>
            <person name="Morin E."/>
            <person name="Beaudet D."/>
            <person name="Noel J."/>
            <person name="Ndikumana S."/>
            <person name="Charron P."/>
            <person name="St-Onge C."/>
            <person name="Giorgi J."/>
            <person name="Grigoriev I.V."/>
            <person name="Roux C."/>
            <person name="Martin F.M."/>
            <person name="Corradi N."/>
        </authorList>
    </citation>
    <scope>NUCLEOTIDE SEQUENCE [LARGE SCALE GENOMIC DNA]</scope>
    <source>
        <strain evidence="10 11">A5</strain>
    </source>
</reference>
<dbReference type="VEuPathDB" id="FungiDB:RhiirFUN_004734"/>
<feature type="transmembrane region" description="Helical" evidence="9">
    <location>
        <begin position="87"/>
        <end position="108"/>
    </location>
</feature>
<evidence type="ECO:0000256" key="1">
    <source>
        <dbReference type="ARBA" id="ARBA00004141"/>
    </source>
</evidence>
<dbReference type="PRINTS" id="PR02019">
    <property type="entry name" value="AQUAPORIN7"/>
</dbReference>
<evidence type="ECO:0000256" key="6">
    <source>
        <dbReference type="ARBA" id="ARBA00023136"/>
    </source>
</evidence>
<dbReference type="Proteomes" id="UP000232722">
    <property type="component" value="Unassembled WGS sequence"/>
</dbReference>
<dbReference type="InterPro" id="IPR023271">
    <property type="entry name" value="Aquaporin-like"/>
</dbReference>
<dbReference type="Gene3D" id="1.20.1080.10">
    <property type="entry name" value="Glycerol uptake facilitator protein"/>
    <property type="match status" value="1"/>
</dbReference>
<protein>
    <submittedName>
        <fullName evidence="10">Aquaporin</fullName>
    </submittedName>
</protein>
<accession>A0A2N0Q866</accession>
<dbReference type="SMR" id="A0A2N0Q866"/>
<feature type="transmembrane region" description="Helical" evidence="9">
    <location>
        <begin position="57"/>
        <end position="75"/>
    </location>
</feature>
<evidence type="ECO:0000313" key="10">
    <source>
        <dbReference type="EMBL" id="PKC15253.1"/>
    </source>
</evidence>
<evidence type="ECO:0000256" key="8">
    <source>
        <dbReference type="SAM" id="MobiDB-lite"/>
    </source>
</evidence>
<dbReference type="PANTHER" id="PTHR43829:SF9">
    <property type="entry name" value="AQUAPORIN-9"/>
    <property type="match status" value="1"/>
</dbReference>
<evidence type="ECO:0000256" key="9">
    <source>
        <dbReference type="SAM" id="Phobius"/>
    </source>
</evidence>
<comment type="similarity">
    <text evidence="2 7">Belongs to the MIP/aquaporin (TC 1.A.8) family.</text>
</comment>
<feature type="compositionally biased region" description="Polar residues" evidence="8">
    <location>
        <begin position="11"/>
        <end position="24"/>
    </location>
</feature>
<reference evidence="10 11" key="1">
    <citation type="submission" date="2016-04" db="EMBL/GenBank/DDBJ databases">
        <title>Genome analyses suggest a sexual origin of heterokaryosis in a supposedly ancient asexual fungus.</title>
        <authorList>
            <person name="Ropars J."/>
            <person name="Sedzielewska K."/>
            <person name="Noel J."/>
            <person name="Charron P."/>
            <person name="Farinelli L."/>
            <person name="Marton T."/>
            <person name="Kruger M."/>
            <person name="Pelin A."/>
            <person name="Brachmann A."/>
            <person name="Corradi N."/>
        </authorList>
    </citation>
    <scope>NUCLEOTIDE SEQUENCE [LARGE SCALE GENOMIC DNA]</scope>
    <source>
        <strain evidence="10 11">A5</strain>
    </source>
</reference>
<organism evidence="10 11">
    <name type="scientific">Rhizophagus irregularis</name>
    <dbReference type="NCBI Taxonomy" id="588596"/>
    <lineage>
        <taxon>Eukaryota</taxon>
        <taxon>Fungi</taxon>
        <taxon>Fungi incertae sedis</taxon>
        <taxon>Mucoromycota</taxon>
        <taxon>Glomeromycotina</taxon>
        <taxon>Glomeromycetes</taxon>
        <taxon>Glomerales</taxon>
        <taxon>Glomeraceae</taxon>
        <taxon>Rhizophagus</taxon>
    </lineage>
</organism>
<feature type="transmembrane region" description="Helical" evidence="9">
    <location>
        <begin position="129"/>
        <end position="152"/>
    </location>
</feature>
<dbReference type="InterPro" id="IPR000425">
    <property type="entry name" value="MIP"/>
</dbReference>
<dbReference type="NCBIfam" id="TIGR00861">
    <property type="entry name" value="MIP"/>
    <property type="match status" value="1"/>
</dbReference>
<dbReference type="VEuPathDB" id="FungiDB:FUN_024007"/>
<dbReference type="VEuPathDB" id="FungiDB:RhiirFUN_004733"/>
<dbReference type="InterPro" id="IPR050363">
    <property type="entry name" value="MIP/Aquaporin"/>
</dbReference>